<evidence type="ECO:0000313" key="14">
    <source>
        <dbReference type="EMBL" id="WKW14423.1"/>
    </source>
</evidence>
<dbReference type="EMBL" id="CP130613">
    <property type="protein sequence ID" value="WKW14423.1"/>
    <property type="molecule type" value="Genomic_DNA"/>
</dbReference>
<dbReference type="GO" id="GO:0015087">
    <property type="term" value="F:cobalt ion transmembrane transporter activity"/>
    <property type="evidence" value="ECO:0007669"/>
    <property type="project" value="UniProtKB-UniRule"/>
</dbReference>
<evidence type="ECO:0000256" key="7">
    <source>
        <dbReference type="ARBA" id="ARBA00022833"/>
    </source>
</evidence>
<evidence type="ECO:0000256" key="9">
    <source>
        <dbReference type="ARBA" id="ARBA00023065"/>
    </source>
</evidence>
<reference evidence="13" key="1">
    <citation type="submission" date="2023-07" db="EMBL/GenBank/DDBJ databases">
        <authorList>
            <person name="Haufschild T."/>
            <person name="Kallscheuer N."/>
            <person name="Hammer J."/>
            <person name="Kohn T."/>
            <person name="Kabuu M."/>
            <person name="Jogler M."/>
            <person name="Wohfarth N."/>
            <person name="Heuer A."/>
            <person name="Rohde M."/>
            <person name="van Teeseling M.C.F."/>
            <person name="Jogler C."/>
        </authorList>
    </citation>
    <scope>NUCLEOTIDE SEQUENCE</scope>
    <source>
        <strain evidence="13">Strain 138</strain>
        <strain evidence="14">Strain 318</strain>
    </source>
</reference>
<dbReference type="KEGG" id="pspc:Strain318_000768"/>
<dbReference type="InterPro" id="IPR045863">
    <property type="entry name" value="CorA_TM1_TM2"/>
</dbReference>
<feature type="transmembrane region" description="Helical" evidence="11">
    <location>
        <begin position="323"/>
        <end position="343"/>
    </location>
</feature>
<dbReference type="InterPro" id="IPR045861">
    <property type="entry name" value="CorA_cytoplasmic_dom"/>
</dbReference>
<evidence type="ECO:0000256" key="1">
    <source>
        <dbReference type="ARBA" id="ARBA00004651"/>
    </source>
</evidence>
<keyword evidence="5" id="KW-0997">Cell inner membrane</keyword>
<comment type="subcellular location">
    <subcellularLocation>
        <location evidence="1">Cell membrane</location>
        <topology evidence="1">Multi-pass membrane protein</topology>
    </subcellularLocation>
    <subcellularLocation>
        <location evidence="11">Membrane</location>
        <topology evidence="11">Multi-pass membrane protein</topology>
    </subcellularLocation>
</comment>
<keyword evidence="4 11" id="KW-1003">Cell membrane</keyword>
<dbReference type="GO" id="GO:0005886">
    <property type="term" value="C:plasma membrane"/>
    <property type="evidence" value="ECO:0007669"/>
    <property type="project" value="UniProtKB-SubCell"/>
</dbReference>
<dbReference type="Proteomes" id="UP001229955">
    <property type="component" value="Chromosome"/>
</dbReference>
<keyword evidence="15" id="KW-1185">Reference proteome</keyword>
<evidence type="ECO:0000256" key="8">
    <source>
        <dbReference type="ARBA" id="ARBA00022989"/>
    </source>
</evidence>
<dbReference type="InterPro" id="IPR004488">
    <property type="entry name" value="Mg/Co-transport_prot_CorA"/>
</dbReference>
<feature type="region of interest" description="Disordered" evidence="12">
    <location>
        <begin position="1"/>
        <end position="28"/>
    </location>
</feature>
<evidence type="ECO:0000256" key="12">
    <source>
        <dbReference type="SAM" id="MobiDB-lite"/>
    </source>
</evidence>
<evidence type="ECO:0000313" key="15">
    <source>
        <dbReference type="Proteomes" id="UP001229955"/>
    </source>
</evidence>
<dbReference type="PANTHER" id="PTHR46494">
    <property type="entry name" value="CORA FAMILY METAL ION TRANSPORTER (EUROFUNG)"/>
    <property type="match status" value="1"/>
</dbReference>
<feature type="compositionally biased region" description="Basic residues" evidence="12">
    <location>
        <begin position="1"/>
        <end position="19"/>
    </location>
</feature>
<keyword evidence="10 11" id="KW-0472">Membrane</keyword>
<proteinExistence type="inferred from homology"/>
<dbReference type="InterPro" id="IPR002523">
    <property type="entry name" value="MgTranspt_CorA/ZnTranspt_ZntB"/>
</dbReference>
<accession>A0AA49JYZ4</accession>
<dbReference type="GO" id="GO:0000287">
    <property type="term" value="F:magnesium ion binding"/>
    <property type="evidence" value="ECO:0007669"/>
    <property type="project" value="TreeGrafter"/>
</dbReference>
<dbReference type="RefSeq" id="WP_367887211.1">
    <property type="nucleotide sequence ID" value="NZ_CP130612.1"/>
</dbReference>
<keyword evidence="9 11" id="KW-0406">Ion transport</keyword>
<dbReference type="PANTHER" id="PTHR46494:SF3">
    <property type="entry name" value="ZINC TRANSPORT PROTEIN ZNTB"/>
    <property type="match status" value="1"/>
</dbReference>
<evidence type="ECO:0000256" key="4">
    <source>
        <dbReference type="ARBA" id="ARBA00022475"/>
    </source>
</evidence>
<keyword evidence="6 11" id="KW-0812">Transmembrane</keyword>
<organism evidence="13">
    <name type="scientific">Pseudogemmatithrix spongiicola</name>
    <dbReference type="NCBI Taxonomy" id="3062599"/>
    <lineage>
        <taxon>Bacteria</taxon>
        <taxon>Pseudomonadati</taxon>
        <taxon>Gemmatimonadota</taxon>
        <taxon>Gemmatimonadia</taxon>
        <taxon>Gemmatimonadales</taxon>
        <taxon>Gemmatimonadaceae</taxon>
        <taxon>Pseudogemmatithrix</taxon>
    </lineage>
</organism>
<evidence type="ECO:0000256" key="6">
    <source>
        <dbReference type="ARBA" id="ARBA00022692"/>
    </source>
</evidence>
<dbReference type="Pfam" id="PF01544">
    <property type="entry name" value="CorA"/>
    <property type="match status" value="1"/>
</dbReference>
<keyword evidence="7" id="KW-0862">Zinc</keyword>
<dbReference type="GO" id="GO:0015095">
    <property type="term" value="F:magnesium ion transmembrane transporter activity"/>
    <property type="evidence" value="ECO:0007669"/>
    <property type="project" value="UniProtKB-UniRule"/>
</dbReference>
<dbReference type="EMBL" id="CP130612">
    <property type="protein sequence ID" value="WKW11513.1"/>
    <property type="molecule type" value="Genomic_DNA"/>
</dbReference>
<evidence type="ECO:0000256" key="5">
    <source>
        <dbReference type="ARBA" id="ARBA00022519"/>
    </source>
</evidence>
<sequence>MPKKRRASLRLHRHERHHAPPTQSTPRSWFRDAQGRVHRDLEHAALSRAVASGEGLLWVDVQAASAEQRALLGTVFKFHPLSIEDTTSAEGRVKVEEFPEYMLVVVRGVRFVAETEDLYDIETFNLWTFVGRNFVVTVHGPHAPGVDAAVDRLGRDPTLLERGPGRLMHHILDATVDAYFPIVDQLDDFVDGLEERVFVHFDQEALRDIFSVKRLVLTLRRHLSPMREVFNVLQSRPSPHVSPDTQVYFRDVYDHVIRLNENLDTYRDLLSSTLDSYLTQISNRMGLVTKGLTVVATLSVPFVVVSGMWGMNFAQIPLSDWPHGFWVMLAVQLGLGGGLVWLLRRNGWL</sequence>
<keyword evidence="3 11" id="KW-0813">Transport</keyword>
<comment type="similarity">
    <text evidence="2 11">Belongs to the CorA metal ion transporter (MIT) (TC 1.A.35) family.</text>
</comment>
<comment type="function">
    <text evidence="11">Mediates influx of magnesium ions.</text>
</comment>
<dbReference type="CDD" id="cd12822">
    <property type="entry name" value="TmCorA-like"/>
    <property type="match status" value="1"/>
</dbReference>
<dbReference type="SUPFAM" id="SSF143865">
    <property type="entry name" value="CorA soluble domain-like"/>
    <property type="match status" value="1"/>
</dbReference>
<dbReference type="Gene3D" id="3.30.460.20">
    <property type="entry name" value="CorA soluble domain-like"/>
    <property type="match status" value="1"/>
</dbReference>
<dbReference type="NCBIfam" id="TIGR00383">
    <property type="entry name" value="corA"/>
    <property type="match status" value="1"/>
</dbReference>
<protein>
    <recommendedName>
        <fullName evidence="11">Magnesium transport protein CorA</fullName>
    </recommendedName>
</protein>
<dbReference type="Gene3D" id="1.20.58.340">
    <property type="entry name" value="Magnesium transport protein CorA, transmembrane region"/>
    <property type="match status" value="2"/>
</dbReference>
<evidence type="ECO:0000313" key="13">
    <source>
        <dbReference type="EMBL" id="WKW11513.1"/>
    </source>
</evidence>
<keyword evidence="11" id="KW-0460">Magnesium</keyword>
<accession>A0AA49JT92</accession>
<dbReference type="SUPFAM" id="SSF144083">
    <property type="entry name" value="Magnesium transport protein CorA, transmembrane region"/>
    <property type="match status" value="1"/>
</dbReference>
<evidence type="ECO:0000256" key="10">
    <source>
        <dbReference type="ARBA" id="ARBA00023136"/>
    </source>
</evidence>
<evidence type="ECO:0000256" key="2">
    <source>
        <dbReference type="ARBA" id="ARBA00009765"/>
    </source>
</evidence>
<name>A0AA49JT92_9BACT</name>
<evidence type="ECO:0000256" key="3">
    <source>
        <dbReference type="ARBA" id="ARBA00022448"/>
    </source>
</evidence>
<dbReference type="AlphaFoldDB" id="A0AA49JT92"/>
<keyword evidence="8 11" id="KW-1133">Transmembrane helix</keyword>
<feature type="transmembrane region" description="Helical" evidence="11">
    <location>
        <begin position="291"/>
        <end position="311"/>
    </location>
</feature>
<evidence type="ECO:0000256" key="11">
    <source>
        <dbReference type="RuleBase" id="RU362010"/>
    </source>
</evidence>
<gene>
    <name evidence="11 13" type="primary">corA</name>
    <name evidence="13" type="ORF">Strain138_000768</name>
    <name evidence="14" type="ORF">Strain318_000768</name>
</gene>
<dbReference type="GO" id="GO:0050897">
    <property type="term" value="F:cobalt ion binding"/>
    <property type="evidence" value="ECO:0007669"/>
    <property type="project" value="TreeGrafter"/>
</dbReference>